<feature type="compositionally biased region" description="Low complexity" evidence="1">
    <location>
        <begin position="748"/>
        <end position="758"/>
    </location>
</feature>
<dbReference type="InterPro" id="IPR052231">
    <property type="entry name" value="Rho_GEF_signaling-related"/>
</dbReference>
<dbReference type="Gene3D" id="1.20.900.10">
    <property type="entry name" value="Dbl homology (DH) domain"/>
    <property type="match status" value="1"/>
</dbReference>
<dbReference type="GO" id="GO:0005085">
    <property type="term" value="F:guanyl-nucleotide exchange factor activity"/>
    <property type="evidence" value="ECO:0007669"/>
    <property type="project" value="InterPro"/>
</dbReference>
<name>A0AAD6BSX2_9TELE</name>
<proteinExistence type="predicted"/>
<organism evidence="3 4">
    <name type="scientific">Pogonophryne albipinna</name>
    <dbReference type="NCBI Taxonomy" id="1090488"/>
    <lineage>
        <taxon>Eukaryota</taxon>
        <taxon>Metazoa</taxon>
        <taxon>Chordata</taxon>
        <taxon>Craniata</taxon>
        <taxon>Vertebrata</taxon>
        <taxon>Euteleostomi</taxon>
        <taxon>Actinopterygii</taxon>
        <taxon>Neopterygii</taxon>
        <taxon>Teleostei</taxon>
        <taxon>Neoteleostei</taxon>
        <taxon>Acanthomorphata</taxon>
        <taxon>Eupercaria</taxon>
        <taxon>Perciformes</taxon>
        <taxon>Notothenioidei</taxon>
        <taxon>Pogonophryne</taxon>
    </lineage>
</organism>
<accession>A0AAD6BSX2</accession>
<feature type="compositionally biased region" description="Basic and acidic residues" evidence="1">
    <location>
        <begin position="313"/>
        <end position="323"/>
    </location>
</feature>
<dbReference type="SUPFAM" id="SSF50729">
    <property type="entry name" value="PH domain-like"/>
    <property type="match status" value="1"/>
</dbReference>
<dbReference type="InterPro" id="IPR000219">
    <property type="entry name" value="DH_dom"/>
</dbReference>
<comment type="caution">
    <text evidence="3">The sequence shown here is derived from an EMBL/GenBank/DDBJ whole genome shotgun (WGS) entry which is preliminary data.</text>
</comment>
<dbReference type="InterPro" id="IPR035899">
    <property type="entry name" value="DBL_dom_sf"/>
</dbReference>
<dbReference type="EMBL" id="JAPTMU010000001">
    <property type="protein sequence ID" value="KAJ4948689.1"/>
    <property type="molecule type" value="Genomic_DNA"/>
</dbReference>
<dbReference type="Gene3D" id="1.20.58.60">
    <property type="match status" value="1"/>
</dbReference>
<evidence type="ECO:0000313" key="3">
    <source>
        <dbReference type="EMBL" id="KAJ4948689.1"/>
    </source>
</evidence>
<evidence type="ECO:0000256" key="1">
    <source>
        <dbReference type="SAM" id="MobiDB-lite"/>
    </source>
</evidence>
<dbReference type="SUPFAM" id="SSF48065">
    <property type="entry name" value="DBL homology domain (DH-domain)"/>
    <property type="match status" value="1"/>
</dbReference>
<dbReference type="PANTHER" id="PTHR45845">
    <property type="entry name" value="RHO GUANINE NUCLEOTIDE EXCHANGE FACTOR-RELATED"/>
    <property type="match status" value="1"/>
</dbReference>
<feature type="region of interest" description="Disordered" evidence="1">
    <location>
        <begin position="258"/>
        <end position="373"/>
    </location>
</feature>
<keyword evidence="4" id="KW-1185">Reference proteome</keyword>
<feature type="region of interest" description="Disordered" evidence="1">
    <location>
        <begin position="747"/>
        <end position="782"/>
    </location>
</feature>
<dbReference type="InterPro" id="IPR011993">
    <property type="entry name" value="PH-like_dom_sf"/>
</dbReference>
<dbReference type="Gene3D" id="2.30.29.30">
    <property type="entry name" value="Pleckstrin-homology domain (PH domain)/Phosphotyrosine-binding domain (PTB)"/>
    <property type="match status" value="1"/>
</dbReference>
<feature type="compositionally biased region" description="Acidic residues" evidence="1">
    <location>
        <begin position="288"/>
        <end position="298"/>
    </location>
</feature>
<dbReference type="Proteomes" id="UP001219934">
    <property type="component" value="Unassembled WGS sequence"/>
</dbReference>
<feature type="non-terminal residue" evidence="3">
    <location>
        <position position="1"/>
    </location>
</feature>
<feature type="compositionally biased region" description="Gly residues" evidence="1">
    <location>
        <begin position="324"/>
        <end position="336"/>
    </location>
</feature>
<evidence type="ECO:0000259" key="2">
    <source>
        <dbReference type="Pfam" id="PF00621"/>
    </source>
</evidence>
<protein>
    <recommendedName>
        <fullName evidence="2">DH domain-containing protein</fullName>
    </recommendedName>
</protein>
<dbReference type="SUPFAM" id="SSF46966">
    <property type="entry name" value="Spectrin repeat"/>
    <property type="match status" value="1"/>
</dbReference>
<reference evidence="3" key="1">
    <citation type="submission" date="2022-11" db="EMBL/GenBank/DDBJ databases">
        <title>Chromosome-level genome of Pogonophryne albipinna.</title>
        <authorList>
            <person name="Jo E."/>
        </authorList>
    </citation>
    <scope>NUCLEOTIDE SEQUENCE</scope>
    <source>
        <strain evidence="3">SGF0006</strain>
        <tissue evidence="3">Muscle</tissue>
    </source>
</reference>
<dbReference type="AlphaFoldDB" id="A0AAD6BSX2"/>
<dbReference type="Pfam" id="PF00621">
    <property type="entry name" value="RhoGEF"/>
    <property type="match status" value="1"/>
</dbReference>
<dbReference type="PANTHER" id="PTHR45845:SF4">
    <property type="entry name" value="PLECKSTRIN HOMOLOGY DOMAIN CONTAINING, FAMILY G (WITH RHOGEF DOMAIN) MEMBER 4"/>
    <property type="match status" value="1"/>
</dbReference>
<sequence length="782" mass="85069">MASVLADQRLTEPQQRGGAWLAGLTNSATGLAQKSPDCRAALAATAKLYDSVDDALHQLVQTSNQRGRDLEALGRLAGLVDKLEKCDKEIEQVQSQLEDYKDPPLSLSRLSLKQQKFKTFRETANDLHSETLSVLSDLEGWCELDWTGLSAVQIRLPPVREKLRDMSHVLSDCWTTLDNTQRLLSTLTEATQWCEVVYSNSSSPSSTCPLASLPPIPPSRFQDARSLAIELGGGALLELWTQTVERYQRTVAQVKPRFLQPDRAQNQNQGRPKTPSASSLWDLMGPEGEGDWDWEPEEATGGFRPQTCSTLKIGEDKGTKKDGTSGGGASGAGGGKFLQNLLNPAKKSPTERRNPKPEYPVGGPSRNSPMSWLGRRAVADPVITTSMAAAIPGWAAGGCGSGGGGVLIRGVEVSSKEVVDHTGSPRQHVLLGRTERETGTDRAGTTPQSKLYLLWCRMLSSERQYVAVLKGVEETYLPLLTLSDTPASIRGKADTLLPNWASLSNFHSQSLLPAMEGALVQSLLQQDCFSKYREQFLQYSHYIRTKPELDSPLVTQAADFFKAPSQRLEQYCEALEELGGLNPASDSALSILRHAQRHGEDLRASDLIVGCPIPVTERGDLVRQGELTVCGGARRKRAGVRNVFLYQHTGEMGLTQSVGGDGLKFEVWVRQAPRTKDCITLQAKDREGKVAWTQDIAHLLWTHAINNTELCLKESLCMGISSKLLLDATGTPGSELDSIYSLNDRVHSSCSDSSSVGSQKEGGSPASGRDPRRSSGSTSCSQ</sequence>
<evidence type="ECO:0000313" key="4">
    <source>
        <dbReference type="Proteomes" id="UP001219934"/>
    </source>
</evidence>
<feature type="domain" description="DH" evidence="2">
    <location>
        <begin position="458"/>
        <end position="561"/>
    </location>
</feature>
<gene>
    <name evidence="3" type="ORF">JOQ06_020219</name>
</gene>
<feature type="compositionally biased region" description="Polar residues" evidence="1">
    <location>
        <begin position="263"/>
        <end position="279"/>
    </location>
</feature>